<feature type="region of interest" description="Disordered" evidence="1">
    <location>
        <begin position="93"/>
        <end position="152"/>
    </location>
</feature>
<evidence type="ECO:0000313" key="3">
    <source>
        <dbReference type="RefSeq" id="XP_006860676.1"/>
    </source>
</evidence>
<dbReference type="InterPro" id="IPR037739">
    <property type="entry name" value="C6orf141"/>
</dbReference>
<dbReference type="PANTHER" id="PTHR36880:SF1">
    <property type="entry name" value="9130008F23RIK PROTEIN"/>
    <property type="match status" value="1"/>
</dbReference>
<gene>
    <name evidence="3" type="primary">LOC102826223</name>
</gene>
<dbReference type="AlphaFoldDB" id="A0A9B0T7Z5"/>
<feature type="compositionally biased region" description="Polar residues" evidence="1">
    <location>
        <begin position="1"/>
        <end position="18"/>
    </location>
</feature>
<feature type="region of interest" description="Disordered" evidence="1">
    <location>
        <begin position="1"/>
        <end position="70"/>
    </location>
</feature>
<accession>A0A9B0T7Z5</accession>
<organism evidence="2 3">
    <name type="scientific">Chrysochloris asiatica</name>
    <name type="common">Cape golden mole</name>
    <dbReference type="NCBI Taxonomy" id="185453"/>
    <lineage>
        <taxon>Eukaryota</taxon>
        <taxon>Metazoa</taxon>
        <taxon>Chordata</taxon>
        <taxon>Craniata</taxon>
        <taxon>Vertebrata</taxon>
        <taxon>Euteleostomi</taxon>
        <taxon>Mammalia</taxon>
        <taxon>Eutheria</taxon>
        <taxon>Afrotheria</taxon>
        <taxon>Chrysochloridae</taxon>
        <taxon>Chrysochlorinae</taxon>
        <taxon>Chrysochloris</taxon>
    </lineage>
</organism>
<reference evidence="3" key="1">
    <citation type="submission" date="2025-08" db="UniProtKB">
        <authorList>
            <consortium name="RefSeq"/>
        </authorList>
    </citation>
    <scope>IDENTIFICATION</scope>
    <source>
        <tissue evidence="3">Spleen</tissue>
    </source>
</reference>
<sequence length="197" mass="21065">MGSSGASGASNPVNSPLGSRSAGLFVRETGRGTSLAPGSLNLAETESSGSRGRAKKDPSVARVPGSLAGENLDRETWVREKVLFLLHPERWLGTPGDPVRQEEAGGESLLQAGGDLQVPDCSSRFPQEQHIPGGHHVDAPSRAQQGDSEAPPKSVLVRVLDYQGTREVQQTTWTKGCMTTRTEEHSMTAVTFRTHRV</sequence>
<dbReference type="PANTHER" id="PTHR36880">
    <property type="entry name" value="9130008F23RIK PROTEIN"/>
    <property type="match status" value="1"/>
</dbReference>
<evidence type="ECO:0000313" key="2">
    <source>
        <dbReference type="Proteomes" id="UP000504623"/>
    </source>
</evidence>
<protein>
    <submittedName>
        <fullName evidence="3">Uncharacterized protein C6orf141 homolog</fullName>
    </submittedName>
</protein>
<keyword evidence="2" id="KW-1185">Reference proteome</keyword>
<dbReference type="Proteomes" id="UP000504623">
    <property type="component" value="Unplaced"/>
</dbReference>
<dbReference type="CTD" id="101663759"/>
<dbReference type="GeneID" id="102826223"/>
<dbReference type="OrthoDB" id="9447330at2759"/>
<proteinExistence type="predicted"/>
<evidence type="ECO:0000256" key="1">
    <source>
        <dbReference type="SAM" id="MobiDB-lite"/>
    </source>
</evidence>
<dbReference type="RefSeq" id="XP_006860676.1">
    <property type="nucleotide sequence ID" value="XM_006860614.1"/>
</dbReference>
<name>A0A9B0T7Z5_CHRAS</name>